<organism evidence="2 3">
    <name type="scientific">Fragilariopsis cylindrus CCMP1102</name>
    <dbReference type="NCBI Taxonomy" id="635003"/>
    <lineage>
        <taxon>Eukaryota</taxon>
        <taxon>Sar</taxon>
        <taxon>Stramenopiles</taxon>
        <taxon>Ochrophyta</taxon>
        <taxon>Bacillariophyta</taxon>
        <taxon>Bacillariophyceae</taxon>
        <taxon>Bacillariophycidae</taxon>
        <taxon>Bacillariales</taxon>
        <taxon>Bacillariaceae</taxon>
        <taxon>Fragilariopsis</taxon>
    </lineage>
</organism>
<feature type="region of interest" description="Disordered" evidence="1">
    <location>
        <begin position="585"/>
        <end position="609"/>
    </location>
</feature>
<name>A0A1E7ER28_9STRA</name>
<feature type="region of interest" description="Disordered" evidence="1">
    <location>
        <begin position="93"/>
        <end position="118"/>
    </location>
</feature>
<dbReference type="EMBL" id="KV784381">
    <property type="protein sequence ID" value="OEU08276.1"/>
    <property type="molecule type" value="Genomic_DNA"/>
</dbReference>
<reference evidence="2 3" key="1">
    <citation type="submission" date="2016-09" db="EMBL/GenBank/DDBJ databases">
        <title>Extensive genetic diversity and differential bi-allelic expression allows diatom success in the polar Southern Ocean.</title>
        <authorList>
            <consortium name="DOE Joint Genome Institute"/>
            <person name="Mock T."/>
            <person name="Otillar R.P."/>
            <person name="Strauss J."/>
            <person name="Dupont C."/>
            <person name="Frickenhaus S."/>
            <person name="Maumus F."/>
            <person name="Mcmullan M."/>
            <person name="Sanges R."/>
            <person name="Schmutz J."/>
            <person name="Toseland A."/>
            <person name="Valas R."/>
            <person name="Veluchamy A."/>
            <person name="Ward B.J."/>
            <person name="Allen A."/>
            <person name="Barry K."/>
            <person name="Falciatore A."/>
            <person name="Ferrante M."/>
            <person name="Fortunato A.E."/>
            <person name="Gloeckner G."/>
            <person name="Gruber A."/>
            <person name="Hipkin R."/>
            <person name="Janech M."/>
            <person name="Kroth P."/>
            <person name="Leese F."/>
            <person name="Lindquist E."/>
            <person name="Lyon B.R."/>
            <person name="Martin J."/>
            <person name="Mayer C."/>
            <person name="Parker M."/>
            <person name="Quesneville H."/>
            <person name="Raymond J."/>
            <person name="Uhlig C."/>
            <person name="Valentin K.U."/>
            <person name="Worden A.Z."/>
            <person name="Armbrust E.V."/>
            <person name="Bowler C."/>
            <person name="Green B."/>
            <person name="Moulton V."/>
            <person name="Van Oosterhout C."/>
            <person name="Grigoriev I."/>
        </authorList>
    </citation>
    <scope>NUCLEOTIDE SEQUENCE [LARGE SCALE GENOMIC DNA]</scope>
    <source>
        <strain evidence="2 3">CCMP1102</strain>
    </source>
</reference>
<dbReference type="Proteomes" id="UP000095751">
    <property type="component" value="Unassembled WGS sequence"/>
</dbReference>
<accession>A0A1E7ER28</accession>
<feature type="compositionally biased region" description="Polar residues" evidence="1">
    <location>
        <begin position="100"/>
        <end position="111"/>
    </location>
</feature>
<keyword evidence="3" id="KW-1185">Reference proteome</keyword>
<evidence type="ECO:0000313" key="2">
    <source>
        <dbReference type="EMBL" id="OEU08276.1"/>
    </source>
</evidence>
<sequence>MVMLLCCNSGNRLSTFSIVGREDIQQEQDPSVEEEEGEEDLIPVFTIIPSYSDLKNQIELIIRNETWIFKTSYELSTTLMVLSTTVMVEDDVTNDHGDDVNSNNRKNTSTVGGREIQQKQQQQQQQYIRKREVANKNIIKLKESNYLPPKRRLKNKVLCRDECCVETSYISTKQDSTKLLNWRNDIQDISDIMIQQFDNQYATVHSTNLYDEKLIKCFIPGTIISVDNFEKSINYFWKQIRPQITVPFVLLTGGSDNNSPYISKHTDNPRKIIQQYLSDPLLIRWYGMNPLLPLPLQLPPSTLEEVTSTTTTTTTTSNKFRPLLSGLSYLHPQERYLSTYLKLINYTNPFSSQRIIEKLVSTTNNTQNDKNKNWTKNTSIDIDFDRDIFVHFGRKRNPLRQHLWNILCPPTTGGSSTTANNKSSSSVSVSSVSCNEETNHLPMHDIYTDMTSLSSQYHNYKFGISPPGAGYDCYRHYEMLYLGIIPIIWDNRLTPQDQDQDNNTNNNDNDNDDNNDLYYLYKDLPVILLNNTFSPSNIKNRNDIILVVKDFLNSEKFHYNLKHNVYAKGWERLFLKSKRDEFNSNNNWSSSGSNSSDKTTATTTTTTSTSATTNTVINPIYCYYADENCVVTDATRATATSADQEWIHRWNNNNAL</sequence>
<dbReference type="KEGG" id="fcy:FRACYDRAFT_250065"/>
<dbReference type="OrthoDB" id="47056at2759"/>
<dbReference type="InParanoid" id="A0A1E7ER28"/>
<dbReference type="AlphaFoldDB" id="A0A1E7ER28"/>
<evidence type="ECO:0008006" key="4">
    <source>
        <dbReference type="Google" id="ProtNLM"/>
    </source>
</evidence>
<evidence type="ECO:0000313" key="3">
    <source>
        <dbReference type="Proteomes" id="UP000095751"/>
    </source>
</evidence>
<gene>
    <name evidence="2" type="ORF">FRACYDRAFT_250065</name>
</gene>
<evidence type="ECO:0000256" key="1">
    <source>
        <dbReference type="SAM" id="MobiDB-lite"/>
    </source>
</evidence>
<protein>
    <recommendedName>
        <fullName evidence="4">Exostosin GT47 domain-containing protein</fullName>
    </recommendedName>
</protein>
<proteinExistence type="predicted"/>